<evidence type="ECO:0000256" key="5">
    <source>
        <dbReference type="RuleBase" id="RU000562"/>
    </source>
</evidence>
<comment type="similarity">
    <text evidence="1 4 5">Belongs to the bacterial ribosomal protein bL21 family.</text>
</comment>
<keyword evidence="4 5" id="KW-0699">rRNA-binding</keyword>
<keyword evidence="2 4" id="KW-0689">Ribosomal protein</keyword>
<dbReference type="NCBIfam" id="TIGR00061">
    <property type="entry name" value="L21"/>
    <property type="match status" value="1"/>
</dbReference>
<dbReference type="GO" id="GO:0006412">
    <property type="term" value="P:translation"/>
    <property type="evidence" value="ECO:0007669"/>
    <property type="project" value="UniProtKB-UniRule"/>
</dbReference>
<dbReference type="GO" id="GO:0005840">
    <property type="term" value="C:ribosome"/>
    <property type="evidence" value="ECO:0007669"/>
    <property type="project" value="UniProtKB-KW"/>
</dbReference>
<proteinExistence type="inferred from homology"/>
<dbReference type="PANTHER" id="PTHR21349:SF0">
    <property type="entry name" value="LARGE RIBOSOMAL SUBUNIT PROTEIN BL21M"/>
    <property type="match status" value="1"/>
</dbReference>
<comment type="subunit">
    <text evidence="4">Part of the 50S ribosomal subunit. Contacts protein L20.</text>
</comment>
<evidence type="ECO:0000256" key="4">
    <source>
        <dbReference type="HAMAP-Rule" id="MF_01363"/>
    </source>
</evidence>
<dbReference type="EMBL" id="MHCX01000036">
    <property type="protein sequence ID" value="OGY29040.1"/>
    <property type="molecule type" value="Genomic_DNA"/>
</dbReference>
<dbReference type="GO" id="GO:1990904">
    <property type="term" value="C:ribonucleoprotein complex"/>
    <property type="evidence" value="ECO:0007669"/>
    <property type="project" value="UniProtKB-KW"/>
</dbReference>
<evidence type="ECO:0000256" key="3">
    <source>
        <dbReference type="ARBA" id="ARBA00023274"/>
    </source>
</evidence>
<protein>
    <recommendedName>
        <fullName evidence="4">Large ribosomal subunit protein bL21</fullName>
    </recommendedName>
</protein>
<sequence>MKYAVIKTGGKQYRVSEGETLDVEKLPIESGKEVVFEDVLLVKDGDCVLVGTPRVDKASVKAAVLDTYKDKKIRVLKYKAKSHYKRVLGHRQLLTKVRIGEITFEKESVKA</sequence>
<dbReference type="Pfam" id="PF00829">
    <property type="entry name" value="Ribosomal_L21p"/>
    <property type="match status" value="1"/>
</dbReference>
<dbReference type="PANTHER" id="PTHR21349">
    <property type="entry name" value="50S RIBOSOMAL PROTEIN L21"/>
    <property type="match status" value="1"/>
</dbReference>
<evidence type="ECO:0000256" key="2">
    <source>
        <dbReference type="ARBA" id="ARBA00022980"/>
    </source>
</evidence>
<comment type="caution">
    <text evidence="6">The sequence shown here is derived from an EMBL/GenBank/DDBJ whole genome shotgun (WGS) entry which is preliminary data.</text>
</comment>
<dbReference type="GO" id="GO:0003735">
    <property type="term" value="F:structural constituent of ribosome"/>
    <property type="evidence" value="ECO:0007669"/>
    <property type="project" value="InterPro"/>
</dbReference>
<evidence type="ECO:0000313" key="6">
    <source>
        <dbReference type="EMBL" id="OGY29040.1"/>
    </source>
</evidence>
<comment type="function">
    <text evidence="4 5">This protein binds to 23S rRNA in the presence of protein L20.</text>
</comment>
<dbReference type="HAMAP" id="MF_01363">
    <property type="entry name" value="Ribosomal_bL21"/>
    <property type="match status" value="1"/>
</dbReference>
<dbReference type="InterPro" id="IPR028909">
    <property type="entry name" value="bL21-like"/>
</dbReference>
<dbReference type="AlphaFoldDB" id="A0A1G1WNY7"/>
<dbReference type="InterPro" id="IPR001787">
    <property type="entry name" value="Ribosomal_bL21"/>
</dbReference>
<dbReference type="GO" id="GO:0005737">
    <property type="term" value="C:cytoplasm"/>
    <property type="evidence" value="ECO:0007669"/>
    <property type="project" value="UniProtKB-ARBA"/>
</dbReference>
<gene>
    <name evidence="4" type="primary">rplU</name>
    <name evidence="6" type="ORF">A3J50_03480</name>
</gene>
<dbReference type="SUPFAM" id="SSF141091">
    <property type="entry name" value="L21p-like"/>
    <property type="match status" value="1"/>
</dbReference>
<evidence type="ECO:0000313" key="7">
    <source>
        <dbReference type="Proteomes" id="UP000177821"/>
    </source>
</evidence>
<organism evidence="6 7">
    <name type="scientific">Candidatus Woykebacteria bacterium RIFCSPHIGHO2_02_FULL_43_16b</name>
    <dbReference type="NCBI Taxonomy" id="1802601"/>
    <lineage>
        <taxon>Bacteria</taxon>
        <taxon>Candidatus Woykeibacteriota</taxon>
    </lineage>
</organism>
<accession>A0A1G1WNY7</accession>
<dbReference type="Proteomes" id="UP000177821">
    <property type="component" value="Unassembled WGS sequence"/>
</dbReference>
<dbReference type="InterPro" id="IPR036164">
    <property type="entry name" value="bL21-like_sf"/>
</dbReference>
<dbReference type="GO" id="GO:0019843">
    <property type="term" value="F:rRNA binding"/>
    <property type="evidence" value="ECO:0007669"/>
    <property type="project" value="UniProtKB-UniRule"/>
</dbReference>
<reference evidence="6 7" key="1">
    <citation type="journal article" date="2016" name="Nat. Commun.">
        <title>Thousands of microbial genomes shed light on interconnected biogeochemical processes in an aquifer system.</title>
        <authorList>
            <person name="Anantharaman K."/>
            <person name="Brown C.T."/>
            <person name="Hug L.A."/>
            <person name="Sharon I."/>
            <person name="Castelle C.J."/>
            <person name="Probst A.J."/>
            <person name="Thomas B.C."/>
            <person name="Singh A."/>
            <person name="Wilkins M.J."/>
            <person name="Karaoz U."/>
            <person name="Brodie E.L."/>
            <person name="Williams K.H."/>
            <person name="Hubbard S.S."/>
            <person name="Banfield J.F."/>
        </authorList>
    </citation>
    <scope>NUCLEOTIDE SEQUENCE [LARGE SCALE GENOMIC DNA]</scope>
</reference>
<keyword evidence="4 5" id="KW-0694">RNA-binding</keyword>
<evidence type="ECO:0000256" key="1">
    <source>
        <dbReference type="ARBA" id="ARBA00008563"/>
    </source>
</evidence>
<name>A0A1G1WNY7_9BACT</name>
<keyword evidence="3 4" id="KW-0687">Ribonucleoprotein</keyword>